<name>A0A0V0R0Q2_PSEPJ</name>
<evidence type="ECO:0000313" key="1">
    <source>
        <dbReference type="EMBL" id="KRX07882.1"/>
    </source>
</evidence>
<keyword evidence="2" id="KW-1185">Reference proteome</keyword>
<organism evidence="1 2">
    <name type="scientific">Pseudocohnilembus persalinus</name>
    <name type="common">Ciliate</name>
    <dbReference type="NCBI Taxonomy" id="266149"/>
    <lineage>
        <taxon>Eukaryota</taxon>
        <taxon>Sar</taxon>
        <taxon>Alveolata</taxon>
        <taxon>Ciliophora</taxon>
        <taxon>Intramacronucleata</taxon>
        <taxon>Oligohymenophorea</taxon>
        <taxon>Scuticociliatia</taxon>
        <taxon>Philasterida</taxon>
        <taxon>Pseudocohnilembidae</taxon>
        <taxon>Pseudocohnilembus</taxon>
    </lineage>
</organism>
<protein>
    <submittedName>
        <fullName evidence="1">Uncharacterized protein</fullName>
    </submittedName>
</protein>
<proteinExistence type="predicted"/>
<dbReference type="InParanoid" id="A0A0V0R0Q2"/>
<dbReference type="Proteomes" id="UP000054937">
    <property type="component" value="Unassembled WGS sequence"/>
</dbReference>
<dbReference type="EMBL" id="LDAU01000078">
    <property type="protein sequence ID" value="KRX07882.1"/>
    <property type="molecule type" value="Genomic_DNA"/>
</dbReference>
<accession>A0A0V0R0Q2</accession>
<gene>
    <name evidence="1" type="ORF">PPERSA_10270</name>
</gene>
<dbReference type="OMA" id="FISKCHR"/>
<evidence type="ECO:0000313" key="2">
    <source>
        <dbReference type="Proteomes" id="UP000054937"/>
    </source>
</evidence>
<reference evidence="1 2" key="1">
    <citation type="journal article" date="2015" name="Sci. Rep.">
        <title>Genome of the facultative scuticociliatosis pathogen Pseudocohnilembus persalinus provides insight into its virulence through horizontal gene transfer.</title>
        <authorList>
            <person name="Xiong J."/>
            <person name="Wang G."/>
            <person name="Cheng J."/>
            <person name="Tian M."/>
            <person name="Pan X."/>
            <person name="Warren A."/>
            <person name="Jiang C."/>
            <person name="Yuan D."/>
            <person name="Miao W."/>
        </authorList>
    </citation>
    <scope>NUCLEOTIDE SEQUENCE [LARGE SCALE GENOMIC DNA]</scope>
    <source>
        <strain evidence="1">36N120E</strain>
    </source>
</reference>
<dbReference type="SUPFAM" id="SSF101908">
    <property type="entry name" value="Putative isomerase YbhE"/>
    <property type="match status" value="1"/>
</dbReference>
<comment type="caution">
    <text evidence="1">The sequence shown here is derived from an EMBL/GenBank/DDBJ whole genome shotgun (WGS) entry which is preliminary data.</text>
</comment>
<dbReference type="AlphaFoldDB" id="A0A0V0R0Q2"/>
<sequence>MEKVMFSQHAINEMNFDAIKHDEQQQYNNISEDFMFDKNLEYLYVVLRSNLEFQRQFFDDEEIITSIPAIQQLTQFPLNFFIDISDDNEFIIINYFQKGFCIIDIQDIEKPQVLQIMVEQSEISKNALIGKNKNEEHFIFHLTQKKLKIFKQKNHEQVKATFNLIPHVFNTHQMYKYVHQGDQKMPWRIEYHNKLDLMFLGYALDGFLIFNISSPLNPQLIKIYDEFVNIDEPYMVDALAMHPKYDDILVVGKSLDGVYTFNISDPYNPIKIGKAPIQGDTDDVLFFNLDSNFIITASGLQGCAIVNITNLTNPTVVGLSEVIDYTLEEVVLSRDDKYAFGAGRDFGIYIYNVEDKSNILLINQVQIGGGEGIKISKLQEGNILFLAANIFGLFIFDATDPYNLKLISQVFVGGATSKLNLNYDESFIIVSSNYENQVAIVNIESLENPYITQTLMEEGLSLWDAKITKDQKYLCALHDNGFYMIPISLKEAIIQEAYFKQQVINLNSPLYIGQQIDIYMYNYEQPQNKKIVQVYEYYDKQLQNLDDRDIFTQSLSQLTVNLNVVPGHRVYVFEERMKILESDFNMINGTLNKVLASQIYQDLRDSQYMDTNKLPQVQNSLNLNITSNSDIIQTFAKEVSLTIILDQNYSQFVYNDYDSVILSYSNFQSQIDISGFLQYVNQLLVQGIRYHNIHNSNENNKQQVQIVIKDDLDQQINKTYDLTNLSFLKKNKPVQLKYNLQDQVEQQHKNGDVIIGEAFDIKLSQNSFKDEDDKNLVYSLVIHSLGSKIYDLEVTQLTQFDYFSINFIKSSLRIEINSDPAIYKKNMVLILEASDAQKQKTTSLSHTLDFFFEPSDRSKIDKQGLELCLQQIIGDQIQQKDIQQDNFLFDMISMKLYYNQLRLNKNAHQIYKSLKKIAIKNGYYKKDWFMYYVKIECKFEVTSTQPFPICSIILQKFYESLIDCTKEFKSFNLDYYIQNDPDQNPDFSLKNEIEKSVNKMITQSELKKSNSITFFTLYNSMKLHLIKQALISRTLGVKYQKFLQYSSGITINARQQNIHKVQTYQQREQNSKIFSKFLKFFNMDWQQLPMSQNQLLGEYFISKCHRDILEIERIKPFRKEDTHFKLRIYSKFGYILQEFIIQQDNDAVDSDILSMASKHLKENNMYSSRQQVSENYREVMTNLISKRETVDQMDDKIGNQGIK</sequence>